<evidence type="ECO:0000259" key="2">
    <source>
        <dbReference type="PROSITE" id="PS50234"/>
    </source>
</evidence>
<sequence>MPGLRALTLATLAVASLHGRPAQGEDVMLVFDGSNSMWGQIDGTAKIEIARGVMDRLLGDWTEERAVGLMAYGHRQRGDCTDIELLLEPAPGNAAAIQDRIDAITPRGKTPLTDAVEQAARALSHTDRPATVVLISDGLESCERDPCALAAELERSGVGFTAHVVGFGLGEDEDGSLACIAEATGGRYLSAADAGQLGAALGEIATAVAETPEPEPEPEPEPAYDVTLQVPG</sequence>
<feature type="non-terminal residue" evidence="3">
    <location>
        <position position="232"/>
    </location>
</feature>
<dbReference type="SUPFAM" id="SSF53300">
    <property type="entry name" value="vWA-like"/>
    <property type="match status" value="1"/>
</dbReference>
<dbReference type="OrthoDB" id="9783818at2"/>
<dbReference type="SMART" id="SM00327">
    <property type="entry name" value="VWA"/>
    <property type="match status" value="1"/>
</dbReference>
<name>A0A365U446_9RHOB</name>
<gene>
    <name evidence="3" type="ORF">DRV85_18405</name>
</gene>
<dbReference type="PROSITE" id="PS50234">
    <property type="entry name" value="VWFA"/>
    <property type="match status" value="1"/>
</dbReference>
<dbReference type="InterPro" id="IPR036465">
    <property type="entry name" value="vWFA_dom_sf"/>
</dbReference>
<dbReference type="EMBL" id="QNTQ01000034">
    <property type="protein sequence ID" value="RBI82589.1"/>
    <property type="molecule type" value="Genomic_DNA"/>
</dbReference>
<comment type="caution">
    <text evidence="3">The sequence shown here is derived from an EMBL/GenBank/DDBJ whole genome shotgun (WGS) entry which is preliminary data.</text>
</comment>
<dbReference type="RefSeq" id="WP_113290935.1">
    <property type="nucleotide sequence ID" value="NZ_QNTQ01000034.1"/>
</dbReference>
<evidence type="ECO:0000313" key="4">
    <source>
        <dbReference type="Proteomes" id="UP000253370"/>
    </source>
</evidence>
<dbReference type="Proteomes" id="UP000253370">
    <property type="component" value="Unassembled WGS sequence"/>
</dbReference>
<feature type="domain" description="VWFA" evidence="2">
    <location>
        <begin position="26"/>
        <end position="204"/>
    </location>
</feature>
<evidence type="ECO:0000313" key="3">
    <source>
        <dbReference type="EMBL" id="RBI82589.1"/>
    </source>
</evidence>
<keyword evidence="4" id="KW-1185">Reference proteome</keyword>
<feature type="compositionally biased region" description="Acidic residues" evidence="1">
    <location>
        <begin position="212"/>
        <end position="222"/>
    </location>
</feature>
<proteinExistence type="predicted"/>
<dbReference type="Gene3D" id="3.40.50.410">
    <property type="entry name" value="von Willebrand factor, type A domain"/>
    <property type="match status" value="1"/>
</dbReference>
<dbReference type="Pfam" id="PF13519">
    <property type="entry name" value="VWA_2"/>
    <property type="match status" value="1"/>
</dbReference>
<accession>A0A365U446</accession>
<dbReference type="InterPro" id="IPR002035">
    <property type="entry name" value="VWF_A"/>
</dbReference>
<protein>
    <submittedName>
        <fullName evidence="3">VWA domain-containing protein</fullName>
    </submittedName>
</protein>
<organism evidence="3 4">
    <name type="scientific">Rhodosalinus halophilus</name>
    <dbReference type="NCBI Taxonomy" id="2259333"/>
    <lineage>
        <taxon>Bacteria</taxon>
        <taxon>Pseudomonadati</taxon>
        <taxon>Pseudomonadota</taxon>
        <taxon>Alphaproteobacteria</taxon>
        <taxon>Rhodobacterales</taxon>
        <taxon>Paracoccaceae</taxon>
        <taxon>Rhodosalinus</taxon>
    </lineage>
</organism>
<feature type="region of interest" description="Disordered" evidence="1">
    <location>
        <begin position="209"/>
        <end position="232"/>
    </location>
</feature>
<reference evidence="3 4" key="1">
    <citation type="submission" date="2018-07" db="EMBL/GenBank/DDBJ databases">
        <title>Rhodosalinus sp. strain E84T genomic sequence and assembly.</title>
        <authorList>
            <person name="Liu Z.-W."/>
            <person name="Lu D.-C."/>
        </authorList>
    </citation>
    <scope>NUCLEOTIDE SEQUENCE [LARGE SCALE GENOMIC DNA]</scope>
    <source>
        <strain evidence="3 4">E84</strain>
    </source>
</reference>
<dbReference type="AlphaFoldDB" id="A0A365U446"/>
<evidence type="ECO:0000256" key="1">
    <source>
        <dbReference type="SAM" id="MobiDB-lite"/>
    </source>
</evidence>